<dbReference type="InterPro" id="IPR000719">
    <property type="entry name" value="Prot_kinase_dom"/>
</dbReference>
<evidence type="ECO:0000256" key="1">
    <source>
        <dbReference type="ARBA" id="ARBA00022527"/>
    </source>
</evidence>
<feature type="compositionally biased region" description="Acidic residues" evidence="6">
    <location>
        <begin position="2041"/>
        <end position="2050"/>
    </location>
</feature>
<keyword evidence="9" id="KW-1185">Reference proteome</keyword>
<dbReference type="GO" id="GO:0004712">
    <property type="term" value="F:protein serine/threonine/tyrosine kinase activity"/>
    <property type="evidence" value="ECO:0007669"/>
    <property type="project" value="UniProtKB-EC"/>
</dbReference>
<keyword evidence="4 8" id="KW-0418">Kinase</keyword>
<dbReference type="OrthoDB" id="9332038at2759"/>
<feature type="compositionally biased region" description="Low complexity" evidence="6">
    <location>
        <begin position="1856"/>
        <end position="1866"/>
    </location>
</feature>
<keyword evidence="1" id="KW-0723">Serine/threonine-protein kinase</keyword>
<dbReference type="Pfam" id="PF00069">
    <property type="entry name" value="Pkinase"/>
    <property type="match status" value="1"/>
</dbReference>
<feature type="region of interest" description="Disordered" evidence="6">
    <location>
        <begin position="1744"/>
        <end position="1809"/>
    </location>
</feature>
<dbReference type="Gene3D" id="3.30.200.20">
    <property type="entry name" value="Phosphorylase Kinase, domain 1"/>
    <property type="match status" value="1"/>
</dbReference>
<dbReference type="PROSITE" id="PS50011">
    <property type="entry name" value="PROTEIN_KINASE_DOM"/>
    <property type="match status" value="1"/>
</dbReference>
<evidence type="ECO:0000256" key="4">
    <source>
        <dbReference type="ARBA" id="ARBA00022777"/>
    </source>
</evidence>
<feature type="region of interest" description="Disordered" evidence="6">
    <location>
        <begin position="1970"/>
        <end position="1998"/>
    </location>
</feature>
<feature type="compositionally biased region" description="Low complexity" evidence="6">
    <location>
        <begin position="1531"/>
        <end position="1543"/>
    </location>
</feature>
<evidence type="ECO:0000256" key="3">
    <source>
        <dbReference type="ARBA" id="ARBA00022741"/>
    </source>
</evidence>
<feature type="compositionally biased region" description="Low complexity" evidence="6">
    <location>
        <begin position="370"/>
        <end position="383"/>
    </location>
</feature>
<feature type="region of interest" description="Disordered" evidence="6">
    <location>
        <begin position="23"/>
        <end position="76"/>
    </location>
</feature>
<feature type="region of interest" description="Disordered" evidence="6">
    <location>
        <begin position="367"/>
        <end position="478"/>
    </location>
</feature>
<name>A0A9W8DM38_9FUNG</name>
<feature type="compositionally biased region" description="Polar residues" evidence="6">
    <location>
        <begin position="1306"/>
        <end position="1319"/>
    </location>
</feature>
<dbReference type="GO" id="GO:0005524">
    <property type="term" value="F:ATP binding"/>
    <property type="evidence" value="ECO:0007669"/>
    <property type="project" value="UniProtKB-KW"/>
</dbReference>
<feature type="compositionally biased region" description="Low complexity" evidence="6">
    <location>
        <begin position="1276"/>
        <end position="1293"/>
    </location>
</feature>
<dbReference type="GO" id="GO:0004674">
    <property type="term" value="F:protein serine/threonine kinase activity"/>
    <property type="evidence" value="ECO:0007669"/>
    <property type="project" value="UniProtKB-KW"/>
</dbReference>
<dbReference type="GO" id="GO:0004713">
    <property type="term" value="F:protein tyrosine kinase activity"/>
    <property type="evidence" value="ECO:0007669"/>
    <property type="project" value="TreeGrafter"/>
</dbReference>
<organism evidence="8 9">
    <name type="scientific">Mycoemilia scoparia</name>
    <dbReference type="NCBI Taxonomy" id="417184"/>
    <lineage>
        <taxon>Eukaryota</taxon>
        <taxon>Fungi</taxon>
        <taxon>Fungi incertae sedis</taxon>
        <taxon>Zoopagomycota</taxon>
        <taxon>Kickxellomycotina</taxon>
        <taxon>Kickxellomycetes</taxon>
        <taxon>Kickxellales</taxon>
        <taxon>Kickxellaceae</taxon>
        <taxon>Mycoemilia</taxon>
    </lineage>
</organism>
<comment type="caution">
    <text evidence="8">The sequence shown here is derived from an EMBL/GenBank/DDBJ whole genome shotgun (WGS) entry which is preliminary data.</text>
</comment>
<feature type="region of interest" description="Disordered" evidence="6">
    <location>
        <begin position="1527"/>
        <end position="1572"/>
    </location>
</feature>
<reference evidence="8" key="1">
    <citation type="submission" date="2022-07" db="EMBL/GenBank/DDBJ databases">
        <title>Phylogenomic reconstructions and comparative analyses of Kickxellomycotina fungi.</title>
        <authorList>
            <person name="Reynolds N.K."/>
            <person name="Stajich J.E."/>
            <person name="Barry K."/>
            <person name="Grigoriev I.V."/>
            <person name="Crous P."/>
            <person name="Smith M.E."/>
        </authorList>
    </citation>
    <scope>NUCLEOTIDE SEQUENCE</scope>
    <source>
        <strain evidence="8">NBRC 100468</strain>
    </source>
</reference>
<feature type="compositionally biased region" description="Polar residues" evidence="6">
    <location>
        <begin position="1985"/>
        <end position="1998"/>
    </location>
</feature>
<feature type="compositionally biased region" description="Polar residues" evidence="6">
    <location>
        <begin position="2326"/>
        <end position="2339"/>
    </location>
</feature>
<protein>
    <submittedName>
        <fullName evidence="8">Dual specificity protein kinase yak1</fullName>
        <ecNumber evidence="8">2.7.12.1</ecNumber>
    </submittedName>
</protein>
<feature type="compositionally biased region" description="Polar residues" evidence="6">
    <location>
        <begin position="206"/>
        <end position="258"/>
    </location>
</feature>
<evidence type="ECO:0000313" key="9">
    <source>
        <dbReference type="Proteomes" id="UP001150538"/>
    </source>
</evidence>
<dbReference type="PROSITE" id="PS00108">
    <property type="entry name" value="PROTEIN_KINASE_ST"/>
    <property type="match status" value="1"/>
</dbReference>
<dbReference type="PANTHER" id="PTHR24058:SF17">
    <property type="entry name" value="HOMEODOMAIN INTERACTING PROTEIN KINASE, ISOFORM D"/>
    <property type="match status" value="1"/>
</dbReference>
<dbReference type="EMBL" id="JANBPU010000212">
    <property type="protein sequence ID" value="KAJ1914193.1"/>
    <property type="molecule type" value="Genomic_DNA"/>
</dbReference>
<dbReference type="InterPro" id="IPR011009">
    <property type="entry name" value="Kinase-like_dom_sf"/>
</dbReference>
<feature type="compositionally biased region" description="Polar residues" evidence="6">
    <location>
        <begin position="627"/>
        <end position="645"/>
    </location>
</feature>
<feature type="compositionally biased region" description="Low complexity" evidence="6">
    <location>
        <begin position="23"/>
        <end position="45"/>
    </location>
</feature>
<feature type="compositionally biased region" description="Polar residues" evidence="6">
    <location>
        <begin position="1448"/>
        <end position="1463"/>
    </location>
</feature>
<feature type="compositionally biased region" description="Polar residues" evidence="6">
    <location>
        <begin position="1874"/>
        <end position="1883"/>
    </location>
</feature>
<feature type="region of interest" description="Disordered" evidence="6">
    <location>
        <begin position="627"/>
        <end position="646"/>
    </location>
</feature>
<dbReference type="InterPro" id="IPR050494">
    <property type="entry name" value="Ser_Thr_dual-spec_kinase"/>
</dbReference>
<feature type="region of interest" description="Disordered" evidence="6">
    <location>
        <begin position="667"/>
        <end position="694"/>
    </location>
</feature>
<gene>
    <name evidence="8" type="primary">YAK1</name>
    <name evidence="8" type="ORF">H4219_004898</name>
</gene>
<feature type="compositionally biased region" description="Polar residues" evidence="6">
    <location>
        <begin position="161"/>
        <end position="173"/>
    </location>
</feature>
<feature type="compositionally biased region" description="Polar residues" evidence="6">
    <location>
        <begin position="685"/>
        <end position="694"/>
    </location>
</feature>
<feature type="region of interest" description="Disordered" evidence="6">
    <location>
        <begin position="1448"/>
        <end position="1467"/>
    </location>
</feature>
<evidence type="ECO:0000256" key="2">
    <source>
        <dbReference type="ARBA" id="ARBA00022679"/>
    </source>
</evidence>
<feature type="region of interest" description="Disordered" evidence="6">
    <location>
        <begin position="137"/>
        <end position="184"/>
    </location>
</feature>
<dbReference type="Proteomes" id="UP001150538">
    <property type="component" value="Unassembled WGS sequence"/>
</dbReference>
<feature type="compositionally biased region" description="Basic and acidic residues" evidence="6">
    <location>
        <begin position="2071"/>
        <end position="2083"/>
    </location>
</feature>
<feature type="compositionally biased region" description="Polar residues" evidence="6">
    <location>
        <begin position="267"/>
        <end position="278"/>
    </location>
</feature>
<dbReference type="GO" id="GO:0005737">
    <property type="term" value="C:cytoplasm"/>
    <property type="evidence" value="ECO:0007669"/>
    <property type="project" value="TreeGrafter"/>
</dbReference>
<dbReference type="PANTHER" id="PTHR24058">
    <property type="entry name" value="DUAL SPECIFICITY PROTEIN KINASE"/>
    <property type="match status" value="1"/>
</dbReference>
<evidence type="ECO:0000256" key="6">
    <source>
        <dbReference type="SAM" id="MobiDB-lite"/>
    </source>
</evidence>
<dbReference type="InterPro" id="IPR008271">
    <property type="entry name" value="Ser/Thr_kinase_AS"/>
</dbReference>
<evidence type="ECO:0000256" key="5">
    <source>
        <dbReference type="ARBA" id="ARBA00022840"/>
    </source>
</evidence>
<feature type="compositionally biased region" description="Pro residues" evidence="6">
    <location>
        <begin position="1837"/>
        <end position="1847"/>
    </location>
</feature>
<feature type="compositionally biased region" description="Polar residues" evidence="6">
    <location>
        <begin position="1751"/>
        <end position="1765"/>
    </location>
</feature>
<feature type="region of interest" description="Disordered" evidence="6">
    <location>
        <begin position="1833"/>
        <end position="1892"/>
    </location>
</feature>
<feature type="compositionally biased region" description="Polar residues" evidence="6">
    <location>
        <begin position="384"/>
        <end position="443"/>
    </location>
</feature>
<feature type="compositionally biased region" description="Polar residues" evidence="6">
    <location>
        <begin position="1556"/>
        <end position="1572"/>
    </location>
</feature>
<sequence>MHQPSSSNFYEAERVGVSQISSASFSPENANNNNNKNTISSSISSGAFPHHHTISMTTDLHMGPSTARRGGLDSILPNLQSNQNAVIPGDVDLSSASWNFDSKIDNSSSSQMNHHSNTQLLLQQQQQYYKQAIGRNPSLSQRTSDSSPNFDTANFDEKVTPQFSDPTQSTGINSRPDVGPIGSHSYHTGRLNRASVGYAIGQGSSQLGAGHQSALSDSSGGGIPSTQELHGDTALSSMGPSSLNIYQQQQHRGSLQWNPQPPGQIGSKLSSAGESNTENGKRYSLFDSNPGLMLNTRAHNDMSYHSSPTSHIYNNTTSTPLDRTPVGPNNVYSLPPAGSAATRPGPLAHELQSSNAGLQQYNEMSYQQFNSRSSTTTTSNTNSYATKRNSRVYQQHQRTPSNTSSLLNQTHRTPSHTSVNSQGNVFGSGLLNSRSHSSEQLIHQVNRPELTLPRSSRISASPLRVEQMHSSSNPRPDSITLDIFGDDHNSASTGTTLPAASSVTTVTPSLRGDVFNAQQQPPPAATTTAANVNRNVYNFSQPTAEQMAGSFPKGNSNGNEIKLNSEPQPLTSTVSSSHHSLNSQGVLLVNTNIASNVNNQQQQQQQPLLPQYNNDLMAQDYFPTSPYNNTYASGDPLSAQSTGSSMVGGHVGQNALVARGATDEYSEQQKEYLRQRQIRRRNTQTHKSSLSNSKNMYSASNALQQNDPMLSIEASNRANNLTVDKMYSQIGNPVTLHNMPAGPAQGSNILSAYQMGAQPQLQYQQEKQQQQILLHGNVWPHVAQPSDGIGSVMQASPNPYSGTLGAQDLSMHATALKLQQQQQQIELEQQQAFKILIYEEQAKLKYIRPLYTLTVDLLSTYRNCQPGYFYNPAKRPRRALTKPSEGVLNGGYDNVNSDYILFVGDTIGDEKGHQYIIHDILGSGTFGQVVKCTNVLTGKMYGLKVIKNKEAYYHQSLVETRMLKKLNDEMDPGDQHHILRYHEHFVFRNHLCIVNELLSINLYDLLKQNNYHGLSTNLIRILTRQILDAMVLFKKAGIIHCDLKPENIMLVTQDQPKVKVIDFGSATFLSTAGYMYIQSRFYRAPEILMAIEYGPPIDMWSLGCIVAELYLGLPLFPGANEYDQLYRIIKLLGLPPLYMLQISKRTEEFFNNHGGNRYSMKTTEEYSIYKGRKEEPSKNFLMGNTLKEMLRLRLQKRTGSGGPEYERELERLPSLIDFLSGILALDPKQRWSPEDALNHPFITGEQFVAPYQPHLIYQIDPSNHQGGGPQLPSFFNHGGYNSNTHHNNSNNSGQFQGAGGAHYGTNYPTHQKYADSSSDARGYGYSRDPYPEHQYLLSTDGIIDRADSANNHHYDQSLEYSSSVGDDQGNTARRIKSLFTPNNPPANPENYLASTRAKAELSNQVTMFDDYLQQQGHDSVIDSPSDAEYADASSYSLSRLPGHFPVNSSQSIDSFPAGPSSNRQHSEDGILTANASNRLSASWLGDSLQYLEPMGPSSSIIKQYDVLAKQQERLRKQRLLSQEAVLQDIESSSSSNYESSTSSPKTRATHAHQKPYSRQQPRQKASSNAHRTGSFSQLYRRYTLSDHPPQLSQQQILMSSTETQINHGSLSAQAGGVNLNFLDNSPSNHSNLMQKTMMHSSQEQPELTDLTRRFSDTIVSNKTPMPSQHIASAVLNKDTVAQKHYQDTSPSPTPTDVANLGPGGSNYHVEEANIWSVGAGNTPRHQRKLSALSYPLQRLSQVFTGRHKKPPQTNDPESNEGWKNSTADEEWQTETVGLGPLPETKKTSGGTISNAEPKSALFQPKNLFTRPLNAQSNTVAVGRPSATRSRIYSLSLIPPPPPPPFPPFTHLHKQDNTSTSNNEDNSLLPRAASASPTYTASNHLSSTSLVPSLSTKQSYSSFGEFVSSPSEASFKDCDEKDEYYRMSYSVNGLDDHEMIKMTGTTLPSNWHENTDENLDNNNQEFHGFLESPPRESENEIETPFYSPNENASHSNAELDNSESKSFTHLAALLATKFKASHEVSPFPQVSSHNRQDLFVSDQDEEEDKDIDIDAHMDSGCETDDSILSSETSHHRGPAADENKTVVPSQGQQKQPEMHDDELKNAQCKGTINKNVDQIIQKKWVDSLRRMGKLSTSYGNSDKMSVNNIGAEKMMQLDPAIIAMSPKISATQVAAGGFSDEMSPPQLVANRKSEEITLDAQLPSVAPPRTINAGGMNQMGLRKPSLPDSLHPGSLFSGDSGVGHHHVTEVKTAPLKPSIPQSALRLFFSKEQPPFQPLVTLPITNGGNSNSSITTVHAINTTTEGAKPAYGADPVFAYSTEARGNHATHSSPPITATTAISPSSKDASSSSTIGHLNASKADCRYSLKRAPI</sequence>
<feature type="region of interest" description="Disordered" evidence="6">
    <location>
        <begin position="1262"/>
        <end position="1327"/>
    </location>
</feature>
<feature type="compositionally biased region" description="Polar residues" evidence="6">
    <location>
        <begin position="2085"/>
        <end position="2094"/>
    </location>
</feature>
<dbReference type="SUPFAM" id="SSF56112">
    <property type="entry name" value="Protein kinase-like (PK-like)"/>
    <property type="match status" value="1"/>
</dbReference>
<keyword evidence="5" id="KW-0067">ATP-binding</keyword>
<keyword evidence="3" id="KW-0547">Nucleotide-binding</keyword>
<feature type="compositionally biased region" description="Polar residues" evidence="6">
    <location>
        <begin position="137"/>
        <end position="152"/>
    </location>
</feature>
<feature type="region of interest" description="Disordered" evidence="6">
    <location>
        <begin position="2322"/>
        <end position="2352"/>
    </location>
</feature>
<accession>A0A9W8DM38</accession>
<evidence type="ECO:0000259" key="7">
    <source>
        <dbReference type="PROSITE" id="PS50011"/>
    </source>
</evidence>
<dbReference type="Gene3D" id="1.10.510.10">
    <property type="entry name" value="Transferase(Phosphotransferase) domain 1"/>
    <property type="match status" value="1"/>
</dbReference>
<dbReference type="SMART" id="SM00220">
    <property type="entry name" value="S_TKc"/>
    <property type="match status" value="1"/>
</dbReference>
<evidence type="ECO:0000313" key="8">
    <source>
        <dbReference type="EMBL" id="KAJ1914193.1"/>
    </source>
</evidence>
<proteinExistence type="predicted"/>
<feature type="compositionally biased region" description="Polar residues" evidence="6">
    <location>
        <begin position="1787"/>
        <end position="1796"/>
    </location>
</feature>
<feature type="region of interest" description="Disordered" evidence="6">
    <location>
        <begin position="206"/>
        <end position="288"/>
    </location>
</feature>
<dbReference type="EC" id="2.7.12.1" evidence="8"/>
<feature type="compositionally biased region" description="Low complexity" evidence="6">
    <location>
        <begin position="2340"/>
        <end position="2350"/>
    </location>
</feature>
<keyword evidence="2 8" id="KW-0808">Transferase</keyword>
<feature type="region of interest" description="Disordered" evidence="6">
    <location>
        <begin position="552"/>
        <end position="578"/>
    </location>
</feature>
<feature type="region of interest" description="Disordered" evidence="6">
    <location>
        <begin position="2025"/>
        <end position="2100"/>
    </location>
</feature>
<feature type="domain" description="Protein kinase" evidence="7">
    <location>
        <begin position="915"/>
        <end position="1242"/>
    </location>
</feature>